<dbReference type="Pfam" id="PF14071">
    <property type="entry name" value="YlbD_coat"/>
    <property type="match status" value="1"/>
</dbReference>
<sequence>MGQKQLHPQVLKFKEFVKAHPKIIQEVNNKDKTLQEFFEEWYLLGEEDPLWDKYKEKAAERSESEKQKSSKWTETIFTSLKKIDPNQLQEHLYHMNQAIGALQNLLAQFQTNSIATPSPKQSPNRPEQSFFGFRKD</sequence>
<reference evidence="2 3" key="1">
    <citation type="submission" date="2011-09" db="EMBL/GenBank/DDBJ databases">
        <title>The Genome Sequence of Bacillus smithii 7_3_47FAA.</title>
        <authorList>
            <consortium name="The Broad Institute Genome Sequencing Platform"/>
            <person name="Earl A."/>
            <person name="Ward D."/>
            <person name="Feldgarden M."/>
            <person name="Gevers D."/>
            <person name="Daigneault M."/>
            <person name="Strauss J."/>
            <person name="Allen-Vercoe E."/>
            <person name="Young S.K."/>
            <person name="Zeng Q."/>
            <person name="Gargeya S."/>
            <person name="Fitzgerald M."/>
            <person name="Haas B."/>
            <person name="Abouelleil A."/>
            <person name="Alvarado L."/>
            <person name="Arachchi H.M."/>
            <person name="Berlin A."/>
            <person name="Brown A."/>
            <person name="Chapman S.B."/>
            <person name="Chen Z."/>
            <person name="Dunbar C."/>
            <person name="Freedman E."/>
            <person name="Gearin G."/>
            <person name="Goldberg J."/>
            <person name="Griggs A."/>
            <person name="Gujja S."/>
            <person name="Heiman D."/>
            <person name="Howarth C."/>
            <person name="Larson L."/>
            <person name="Lui A."/>
            <person name="MacDonald P.J.P."/>
            <person name="Montmayeur A."/>
            <person name="Murphy C."/>
            <person name="Neiman D."/>
            <person name="Pearson M."/>
            <person name="Priest M."/>
            <person name="Roberts A."/>
            <person name="Saif S."/>
            <person name="Shea T."/>
            <person name="Shenoy N."/>
            <person name="Sisk P."/>
            <person name="Stolte C."/>
            <person name="Sykes S."/>
            <person name="Wortman J."/>
            <person name="Nusbaum C."/>
            <person name="Birren B."/>
        </authorList>
    </citation>
    <scope>NUCLEOTIDE SEQUENCE [LARGE SCALE GENOMIC DNA]</scope>
    <source>
        <strain evidence="2 3">7_3_47FAA</strain>
    </source>
</reference>
<evidence type="ECO:0000313" key="3">
    <source>
        <dbReference type="Proteomes" id="UP000011747"/>
    </source>
</evidence>
<keyword evidence="3" id="KW-1185">Reference proteome</keyword>
<comment type="caution">
    <text evidence="2">The sequence shown here is derived from an EMBL/GenBank/DDBJ whole genome shotgun (WGS) entry which is preliminary data.</text>
</comment>
<dbReference type="InterPro" id="IPR025953">
    <property type="entry name" value="YlbD_coat"/>
</dbReference>
<dbReference type="AlphaFoldDB" id="G9QMF2"/>
<proteinExistence type="predicted"/>
<dbReference type="EMBL" id="ACWF01000119">
    <property type="protein sequence ID" value="EHL77058.1"/>
    <property type="molecule type" value="Genomic_DNA"/>
</dbReference>
<name>G9QMF2_9BACI</name>
<accession>G9QMF2</accession>
<dbReference type="HOGENOM" id="CLU_128053_0_0_9"/>
<organism evidence="2 3">
    <name type="scientific">Bacillus smithii 7_3_47FAA</name>
    <dbReference type="NCBI Taxonomy" id="665952"/>
    <lineage>
        <taxon>Bacteria</taxon>
        <taxon>Bacillati</taxon>
        <taxon>Bacillota</taxon>
        <taxon>Bacilli</taxon>
        <taxon>Bacillales</taxon>
        <taxon>Bacillaceae</taxon>
        <taxon>Bacillus</taxon>
    </lineage>
</organism>
<feature type="compositionally biased region" description="Polar residues" evidence="1">
    <location>
        <begin position="113"/>
        <end position="127"/>
    </location>
</feature>
<feature type="region of interest" description="Disordered" evidence="1">
    <location>
        <begin position="113"/>
        <end position="136"/>
    </location>
</feature>
<dbReference type="PATRIC" id="fig|665952.3.peg.2268"/>
<evidence type="ECO:0000313" key="2">
    <source>
        <dbReference type="EMBL" id="EHL77058.1"/>
    </source>
</evidence>
<evidence type="ECO:0000256" key="1">
    <source>
        <dbReference type="SAM" id="MobiDB-lite"/>
    </source>
</evidence>
<dbReference type="RefSeq" id="WP_003354452.1">
    <property type="nucleotide sequence ID" value="NZ_JH414757.1"/>
</dbReference>
<protein>
    <submittedName>
        <fullName evidence="2">Uncharacterized protein</fullName>
    </submittedName>
</protein>
<dbReference type="Proteomes" id="UP000011747">
    <property type="component" value="Unassembled WGS sequence"/>
</dbReference>
<gene>
    <name evidence="2" type="ORF">HMPREF1015_00717</name>
</gene>